<name>A0A840YHY7_9PROT</name>
<evidence type="ECO:0000256" key="5">
    <source>
        <dbReference type="ARBA" id="ARBA00023136"/>
    </source>
</evidence>
<evidence type="ECO:0000256" key="7">
    <source>
        <dbReference type="SAM" id="Phobius"/>
    </source>
</evidence>
<comment type="caution">
    <text evidence="8">The sequence shown here is derived from an EMBL/GenBank/DDBJ whole genome shotgun (WGS) entry which is preliminary data.</text>
</comment>
<accession>A0A840YHY7</accession>
<comment type="subcellular location">
    <subcellularLocation>
        <location evidence="1">Membrane</location>
        <topology evidence="1">Single-pass membrane protein</topology>
    </subcellularLocation>
</comment>
<protein>
    <submittedName>
        <fullName evidence="8">Type IV secretion system protein VirB10</fullName>
    </submittedName>
</protein>
<evidence type="ECO:0000313" key="9">
    <source>
        <dbReference type="Proteomes" id="UP000580654"/>
    </source>
</evidence>
<dbReference type="AlphaFoldDB" id="A0A840YHY7"/>
<keyword evidence="9" id="KW-1185">Reference proteome</keyword>
<dbReference type="RefSeq" id="WP_184521157.1">
    <property type="nucleotide sequence ID" value="NZ_JACIJD010000028.1"/>
</dbReference>
<evidence type="ECO:0000256" key="3">
    <source>
        <dbReference type="ARBA" id="ARBA00022692"/>
    </source>
</evidence>
<dbReference type="CDD" id="cd16429">
    <property type="entry name" value="VirB10"/>
    <property type="match status" value="1"/>
</dbReference>
<dbReference type="InterPro" id="IPR042217">
    <property type="entry name" value="T4SS_VirB10/TrbI"/>
</dbReference>
<evidence type="ECO:0000256" key="1">
    <source>
        <dbReference type="ARBA" id="ARBA00004167"/>
    </source>
</evidence>
<keyword evidence="4 7" id="KW-1133">Transmembrane helix</keyword>
<dbReference type="Gene3D" id="2.40.128.260">
    <property type="entry name" value="Type IV secretion system, VirB10/TraB/TrbI"/>
    <property type="match status" value="1"/>
</dbReference>
<feature type="region of interest" description="Disordered" evidence="6">
    <location>
        <begin position="1"/>
        <end position="22"/>
    </location>
</feature>
<evidence type="ECO:0000256" key="6">
    <source>
        <dbReference type="SAM" id="MobiDB-lite"/>
    </source>
</evidence>
<feature type="compositionally biased region" description="Basic and acidic residues" evidence="6">
    <location>
        <begin position="1"/>
        <end position="11"/>
    </location>
</feature>
<gene>
    <name evidence="8" type="ORF">FHS87_004119</name>
</gene>
<reference evidence="8 9" key="1">
    <citation type="submission" date="2020-08" db="EMBL/GenBank/DDBJ databases">
        <title>Genomic Encyclopedia of Type Strains, Phase IV (KMG-IV): sequencing the most valuable type-strain genomes for metagenomic binning, comparative biology and taxonomic classification.</title>
        <authorList>
            <person name="Goeker M."/>
        </authorList>
    </citation>
    <scope>NUCLEOTIDE SEQUENCE [LARGE SCALE GENOMIC DNA]</scope>
    <source>
        <strain evidence="8 9">DSM 25622</strain>
    </source>
</reference>
<comment type="similarity">
    <text evidence="2">Belongs to the TrbI/VirB10 family.</text>
</comment>
<dbReference type="Pfam" id="PF03743">
    <property type="entry name" value="TrbI"/>
    <property type="match status" value="1"/>
</dbReference>
<dbReference type="Proteomes" id="UP000580654">
    <property type="component" value="Unassembled WGS sequence"/>
</dbReference>
<dbReference type="GO" id="GO:0016020">
    <property type="term" value="C:membrane"/>
    <property type="evidence" value="ECO:0007669"/>
    <property type="project" value="UniProtKB-SubCell"/>
</dbReference>
<evidence type="ECO:0000313" key="8">
    <source>
        <dbReference type="EMBL" id="MBB5696051.1"/>
    </source>
</evidence>
<evidence type="ECO:0000256" key="2">
    <source>
        <dbReference type="ARBA" id="ARBA00010265"/>
    </source>
</evidence>
<feature type="transmembrane region" description="Helical" evidence="7">
    <location>
        <begin position="30"/>
        <end position="47"/>
    </location>
</feature>
<evidence type="ECO:0000256" key="4">
    <source>
        <dbReference type="ARBA" id="ARBA00022989"/>
    </source>
</evidence>
<proteinExistence type="inferred from homology"/>
<dbReference type="InterPro" id="IPR005498">
    <property type="entry name" value="T4SS_VirB10/TraB/TrbI"/>
</dbReference>
<organism evidence="8 9">
    <name type="scientific">Muricoccus pecuniae</name>
    <dbReference type="NCBI Taxonomy" id="693023"/>
    <lineage>
        <taxon>Bacteria</taxon>
        <taxon>Pseudomonadati</taxon>
        <taxon>Pseudomonadota</taxon>
        <taxon>Alphaproteobacteria</taxon>
        <taxon>Acetobacterales</taxon>
        <taxon>Roseomonadaceae</taxon>
        <taxon>Muricoccus</taxon>
    </lineage>
</organism>
<sequence>MPRGADRKEEGEPTFSPVAGRRPMSGRMKALVGVLGVTSAAGVFWLLSQGMQAGDGAENGGRPLNAERVGEVGERWSPIPREAPPPPPPVLQPAMVVPPPRPPSTMGAPGAFTPFAQRAAPSRVGIVAFELPGGGGPPTPGGGPSGAPEVTPGMPATLTAGRRDALADRLQAGDDMDTAVATVLPDRNLFITMGTPMACTPEQPINTDQPGPFRCKVSAPVYSTSGAVPLLDAGTWFVGQVRESLQRGRRRAFAVMTRIETPQGCLIRLRAPVADQLGEAGLDGEVDNHFWERFRGLAAVAFLDAASQAAATAAANALASRNGNSVSFNSFGGVGGRAGSGFADEADISPTLRRNQARPILVMAMQDLDMRPCFQLRMREVRR</sequence>
<keyword evidence="3 7" id="KW-0812">Transmembrane</keyword>
<keyword evidence="5 7" id="KW-0472">Membrane</keyword>
<dbReference type="EMBL" id="JACIJD010000028">
    <property type="protein sequence ID" value="MBB5696051.1"/>
    <property type="molecule type" value="Genomic_DNA"/>
</dbReference>